<accession>A0A0E9XXE0</accession>
<dbReference type="AlphaFoldDB" id="A0A0E9XXE0"/>
<sequence>MTPKLNDKHRSQKRSQPKIKPVLPLIKVFIIPLSNRCQVNKKMSMRKQTCSPVTYKRGTGGEGGHHMTLFFSNAKAKC</sequence>
<organism evidence="1">
    <name type="scientific">Anguilla anguilla</name>
    <name type="common">European freshwater eel</name>
    <name type="synonym">Muraena anguilla</name>
    <dbReference type="NCBI Taxonomy" id="7936"/>
    <lineage>
        <taxon>Eukaryota</taxon>
        <taxon>Metazoa</taxon>
        <taxon>Chordata</taxon>
        <taxon>Craniata</taxon>
        <taxon>Vertebrata</taxon>
        <taxon>Euteleostomi</taxon>
        <taxon>Actinopterygii</taxon>
        <taxon>Neopterygii</taxon>
        <taxon>Teleostei</taxon>
        <taxon>Anguilliformes</taxon>
        <taxon>Anguillidae</taxon>
        <taxon>Anguilla</taxon>
    </lineage>
</organism>
<evidence type="ECO:0000313" key="1">
    <source>
        <dbReference type="EMBL" id="JAI07102.1"/>
    </source>
</evidence>
<reference evidence="1" key="2">
    <citation type="journal article" date="2015" name="Fish Shellfish Immunol.">
        <title>Early steps in the European eel (Anguilla anguilla)-Vibrio vulnificus interaction in the gills: Role of the RtxA13 toxin.</title>
        <authorList>
            <person name="Callol A."/>
            <person name="Pajuelo D."/>
            <person name="Ebbesson L."/>
            <person name="Teles M."/>
            <person name="MacKenzie S."/>
            <person name="Amaro C."/>
        </authorList>
    </citation>
    <scope>NUCLEOTIDE SEQUENCE</scope>
</reference>
<reference evidence="1" key="1">
    <citation type="submission" date="2014-11" db="EMBL/GenBank/DDBJ databases">
        <authorList>
            <person name="Amaro Gonzalez C."/>
        </authorList>
    </citation>
    <scope>NUCLEOTIDE SEQUENCE</scope>
</reference>
<dbReference type="EMBL" id="GBXM01001476">
    <property type="protein sequence ID" value="JAI07102.1"/>
    <property type="molecule type" value="Transcribed_RNA"/>
</dbReference>
<proteinExistence type="predicted"/>
<name>A0A0E9XXE0_ANGAN</name>
<protein>
    <submittedName>
        <fullName evidence="1">Uncharacterized protein</fullName>
    </submittedName>
</protein>